<evidence type="ECO:0000256" key="3">
    <source>
        <dbReference type="SAM" id="Phobius"/>
    </source>
</evidence>
<dbReference type="EMBL" id="SGWW01000002">
    <property type="protein sequence ID" value="RZS57543.1"/>
    <property type="molecule type" value="Genomic_DNA"/>
</dbReference>
<accession>A0A4Q7LT23</accession>
<feature type="transmembrane region" description="Helical" evidence="3">
    <location>
        <begin position="82"/>
        <end position="102"/>
    </location>
</feature>
<organism evidence="4 5">
    <name type="scientific">Microcella putealis</name>
    <dbReference type="NCBI Taxonomy" id="337005"/>
    <lineage>
        <taxon>Bacteria</taxon>
        <taxon>Bacillati</taxon>
        <taxon>Actinomycetota</taxon>
        <taxon>Actinomycetes</taxon>
        <taxon>Micrococcales</taxon>
        <taxon>Microbacteriaceae</taxon>
        <taxon>Microcella</taxon>
    </lineage>
</organism>
<comment type="caution">
    <text evidence="4">The sequence shown here is derived from an EMBL/GenBank/DDBJ whole genome shotgun (WGS) entry which is preliminary data.</text>
</comment>
<keyword evidence="1 2" id="KW-0808">Transferase</keyword>
<feature type="transmembrane region" description="Helical" evidence="3">
    <location>
        <begin position="139"/>
        <end position="159"/>
    </location>
</feature>
<dbReference type="InterPro" id="IPR000462">
    <property type="entry name" value="CDP-OH_P_trans"/>
</dbReference>
<feature type="transmembrane region" description="Helical" evidence="3">
    <location>
        <begin position="108"/>
        <end position="127"/>
    </location>
</feature>
<keyword evidence="5" id="KW-1185">Reference proteome</keyword>
<name>A0A4Q7LT23_9MICO</name>
<evidence type="ECO:0000256" key="1">
    <source>
        <dbReference type="ARBA" id="ARBA00022679"/>
    </source>
</evidence>
<protein>
    <submittedName>
        <fullName evidence="4">Phosphatidylglycerophosphate synthase</fullName>
    </submittedName>
</protein>
<dbReference type="InterPro" id="IPR043130">
    <property type="entry name" value="CDP-OH_PTrfase_TM_dom"/>
</dbReference>
<comment type="similarity">
    <text evidence="2">Belongs to the CDP-alcohol phosphatidyltransferase class-I family.</text>
</comment>
<dbReference type="Proteomes" id="UP000293519">
    <property type="component" value="Unassembled WGS sequence"/>
</dbReference>
<keyword evidence="3" id="KW-0472">Membrane</keyword>
<sequence>MTTAELTGARPADEAPRATVGSLARFVGTAAGVSLLALVAVSLLLGLGPMAVAATAMIAGLGFGLAGALLRVHHRHERMGLANVVTSVRLGIVAVLVGLLVAGNPTPVVVIAVAVVALGLDGVDGLLARRQQLSSRFGAGFDMEVDSLFALVLAALAALGPAGPIALALGLPRYLFGAAAVPLPWLSGELPERYSRKVVCVIQLIALIVLQLPWLPAPLAVSIAVAAVAVVAWSFIVDIVHLARQRA</sequence>
<feature type="transmembrane region" description="Helical" evidence="3">
    <location>
        <begin position="221"/>
        <end position="243"/>
    </location>
</feature>
<gene>
    <name evidence="4" type="ORF">EV141_1257</name>
</gene>
<dbReference type="Pfam" id="PF01066">
    <property type="entry name" value="CDP-OH_P_transf"/>
    <property type="match status" value="1"/>
</dbReference>
<feature type="transmembrane region" description="Helical" evidence="3">
    <location>
        <begin position="26"/>
        <end position="45"/>
    </location>
</feature>
<evidence type="ECO:0000256" key="2">
    <source>
        <dbReference type="RuleBase" id="RU003750"/>
    </source>
</evidence>
<dbReference type="GO" id="GO:0008654">
    <property type="term" value="P:phospholipid biosynthetic process"/>
    <property type="evidence" value="ECO:0007669"/>
    <property type="project" value="InterPro"/>
</dbReference>
<reference evidence="4 5" key="1">
    <citation type="journal article" date="2015" name="Stand. Genomic Sci.">
        <title>Genomic Encyclopedia of Bacterial and Archaeal Type Strains, Phase III: the genomes of soil and plant-associated and newly described type strains.</title>
        <authorList>
            <person name="Whitman W.B."/>
            <person name="Woyke T."/>
            <person name="Klenk H.P."/>
            <person name="Zhou Y."/>
            <person name="Lilburn T.G."/>
            <person name="Beck B.J."/>
            <person name="De Vos P."/>
            <person name="Vandamme P."/>
            <person name="Eisen J.A."/>
            <person name="Garrity G."/>
            <person name="Hugenholtz P."/>
            <person name="Kyrpides N.C."/>
        </authorList>
    </citation>
    <scope>NUCLEOTIDE SEQUENCE [LARGE SCALE GENOMIC DNA]</scope>
    <source>
        <strain evidence="4 5">CV2</strain>
    </source>
</reference>
<dbReference type="GO" id="GO:0016780">
    <property type="term" value="F:phosphotransferase activity, for other substituted phosphate groups"/>
    <property type="evidence" value="ECO:0007669"/>
    <property type="project" value="InterPro"/>
</dbReference>
<dbReference type="RefSeq" id="WP_130485099.1">
    <property type="nucleotide sequence ID" value="NZ_SGWW01000002.1"/>
</dbReference>
<evidence type="ECO:0000313" key="4">
    <source>
        <dbReference type="EMBL" id="RZS57543.1"/>
    </source>
</evidence>
<dbReference type="PROSITE" id="PS00379">
    <property type="entry name" value="CDP_ALCOHOL_P_TRANSF"/>
    <property type="match status" value="1"/>
</dbReference>
<dbReference type="InterPro" id="IPR048254">
    <property type="entry name" value="CDP_ALCOHOL_P_TRANSF_CS"/>
</dbReference>
<dbReference type="GO" id="GO:0016020">
    <property type="term" value="C:membrane"/>
    <property type="evidence" value="ECO:0007669"/>
    <property type="project" value="InterPro"/>
</dbReference>
<proteinExistence type="inferred from homology"/>
<dbReference type="Gene3D" id="1.20.120.1760">
    <property type="match status" value="1"/>
</dbReference>
<dbReference type="AlphaFoldDB" id="A0A4Q7LT23"/>
<keyword evidence="3" id="KW-0812">Transmembrane</keyword>
<keyword evidence="3" id="KW-1133">Transmembrane helix</keyword>
<evidence type="ECO:0000313" key="5">
    <source>
        <dbReference type="Proteomes" id="UP000293519"/>
    </source>
</evidence>
<feature type="transmembrane region" description="Helical" evidence="3">
    <location>
        <begin position="51"/>
        <end position="70"/>
    </location>
</feature>